<dbReference type="GeneID" id="18266261"/>
<sequence length="441" mass="50933">MFKASSLQNEVLLRYPFSQLQDMIEKYPQFESLPYDDQFWFEKARSDFGVTEWYWKNSFTVEPILNYLQVLSQKSVARGSENLIEPNLCLIRSAGIANLELFSYFENLIDSTDYYPDYQAAFLEALVEGQADFAQDIILPKSRPYFVHSIQKACESGSEETFLYVWNLFTVRPEMSPDDIQKCQIEALKVSFPFFQFVSRYIGEGRIENFQGNSDDIEQIAKASSVEGIRVIEPNERQFSDLFFVSAYRGALVTEDNKLKEYLISGREGNIDFLIEKAQFGAAAETSNVELFEAILEDDDTAEFYLDKALALAIRYKSYPIIEYVLEVERSLEEDEKWDSDFPEAFLESCNQQDSVVSSMLAERLGIILPKYFYDLILPKANLASFRNIQLFVGGLLGEPNFPGLENLEKVNIRLNQLRYFESVEYVEGRIEEVQSLREKA</sequence>
<keyword evidence="2" id="KW-1185">Reference proteome</keyword>
<name>W5SAK6_9VIRU</name>
<dbReference type="EMBL" id="KF740664">
    <property type="protein sequence ID" value="AHH01800.1"/>
    <property type="molecule type" value="Genomic_DNA"/>
</dbReference>
<reference evidence="1 2" key="1">
    <citation type="journal article" date="2014" name="Proc. Natl. Acad. Sci. U.S.A.">
        <title>Thirty-thousand-year-old distant relative of giant icosahedral DNA viruses with a pandoravirus morphology.</title>
        <authorList>
            <person name="Legendre M."/>
            <person name="Bartoli J."/>
            <person name="Shmakova L."/>
            <person name="Jeudy S."/>
            <person name="Labadie K."/>
            <person name="Adrait A."/>
            <person name="Lescot M."/>
            <person name="Poirot O."/>
            <person name="Bertaux L."/>
            <person name="Bruley C."/>
            <person name="Coute Y."/>
            <person name="Rivkina E."/>
            <person name="Abergel C."/>
            <person name="Claverie J.M."/>
        </authorList>
    </citation>
    <scope>NUCLEOTIDE SEQUENCE [LARGE SCALE GENOMIC DNA]</scope>
    <source>
        <strain evidence="1">P1084-T</strain>
    </source>
</reference>
<protein>
    <submittedName>
        <fullName evidence="1">Uncharacterized protein</fullName>
    </submittedName>
</protein>
<dbReference type="Proteomes" id="UP000202176">
    <property type="component" value="Segment"/>
</dbReference>
<proteinExistence type="predicted"/>
<evidence type="ECO:0000313" key="1">
    <source>
        <dbReference type="EMBL" id="AHH01800.1"/>
    </source>
</evidence>
<dbReference type="RefSeq" id="YP_009001135.1">
    <property type="nucleotide sequence ID" value="NC_023423.1"/>
</dbReference>
<accession>W5SAK6</accession>
<gene>
    <name evidence="1" type="ORF">pv_233</name>
</gene>
<organism evidence="1 2">
    <name type="scientific">Pithovirus sibericum</name>
    <dbReference type="NCBI Taxonomy" id="1450746"/>
    <lineage>
        <taxon>Viruses</taxon>
        <taxon>Pithoviruses</taxon>
        <taxon>Orthopithovirinae</taxon>
        <taxon>Alphapithovirus</taxon>
        <taxon>Alphapithovirus sibericum</taxon>
    </lineage>
</organism>
<evidence type="ECO:0000313" key="2">
    <source>
        <dbReference type="Proteomes" id="UP000202176"/>
    </source>
</evidence>
<dbReference type="KEGG" id="vg:18266261"/>